<feature type="transmembrane region" description="Helical" evidence="1">
    <location>
        <begin position="12"/>
        <end position="37"/>
    </location>
</feature>
<evidence type="ECO:0000256" key="1">
    <source>
        <dbReference type="SAM" id="Phobius"/>
    </source>
</evidence>
<protein>
    <submittedName>
        <fullName evidence="2">Uncharacterized protein</fullName>
    </submittedName>
</protein>
<dbReference type="RefSeq" id="WP_152272234.1">
    <property type="nucleotide sequence ID" value="NZ_VTFX01000004.1"/>
</dbReference>
<evidence type="ECO:0000313" key="3">
    <source>
        <dbReference type="Proteomes" id="UP000326852"/>
    </source>
</evidence>
<keyword evidence="3" id="KW-1185">Reference proteome</keyword>
<name>A0A5N6MHD6_9MICC</name>
<keyword evidence="1" id="KW-0472">Membrane</keyword>
<dbReference type="EMBL" id="VTFX01000004">
    <property type="protein sequence ID" value="KAD3632997.1"/>
    <property type="molecule type" value="Genomic_DNA"/>
</dbReference>
<evidence type="ECO:0000313" key="2">
    <source>
        <dbReference type="EMBL" id="KAD3632997.1"/>
    </source>
</evidence>
<reference evidence="2 3" key="1">
    <citation type="submission" date="2019-08" db="EMBL/GenBank/DDBJ databases">
        <title>Arthrobacter sp. nov., isolated from plateau pika and Tibetan wild ass.</title>
        <authorList>
            <person name="Ge Y."/>
        </authorList>
    </citation>
    <scope>NUCLEOTIDE SEQUENCE [LARGE SCALE GENOMIC DNA]</scope>
    <source>
        <strain evidence="2 3">785</strain>
    </source>
</reference>
<accession>A0A5N6MHD6</accession>
<keyword evidence="1" id="KW-1133">Transmembrane helix</keyword>
<keyword evidence="1" id="KW-0812">Transmembrane</keyword>
<comment type="caution">
    <text evidence="2">The sequence shown here is derived from an EMBL/GenBank/DDBJ whole genome shotgun (WGS) entry which is preliminary data.</text>
</comment>
<feature type="transmembrane region" description="Helical" evidence="1">
    <location>
        <begin position="77"/>
        <end position="104"/>
    </location>
</feature>
<organism evidence="2 3">
    <name type="scientific">Arthrobacter yangruifuii</name>
    <dbReference type="NCBI Taxonomy" id="2606616"/>
    <lineage>
        <taxon>Bacteria</taxon>
        <taxon>Bacillati</taxon>
        <taxon>Actinomycetota</taxon>
        <taxon>Actinomycetes</taxon>
        <taxon>Micrococcales</taxon>
        <taxon>Micrococcaceae</taxon>
        <taxon>Arthrobacter</taxon>
    </lineage>
</organism>
<gene>
    <name evidence="2" type="ORF">GD627_09120</name>
</gene>
<dbReference type="Proteomes" id="UP000326852">
    <property type="component" value="Unassembled WGS sequence"/>
</dbReference>
<proteinExistence type="predicted"/>
<feature type="transmembrane region" description="Helical" evidence="1">
    <location>
        <begin position="43"/>
        <end position="65"/>
    </location>
</feature>
<dbReference type="AlphaFoldDB" id="A0A5N6MHD6"/>
<sequence>MSNNGETWPHLGVAWLVQSVAAAVLAVTVVVLQFWIFPETVQAIVLLALLLGSAVMLMLSAPLVFTWLRNRFRPGTGLILTAAAAILGGCAMVVLFVLGFGLLVTGF</sequence>